<proteinExistence type="predicted"/>
<feature type="domain" description="DUF6598" evidence="1">
    <location>
        <begin position="140"/>
        <end position="380"/>
    </location>
</feature>
<dbReference type="Pfam" id="PF20241">
    <property type="entry name" value="DUF6598"/>
    <property type="match status" value="1"/>
</dbReference>
<accession>A0AAQ3TB92</accession>
<dbReference type="PANTHER" id="PTHR33065">
    <property type="entry name" value="OS07G0486400 PROTEIN"/>
    <property type="match status" value="1"/>
</dbReference>
<protein>
    <recommendedName>
        <fullName evidence="1">DUF6598 domain-containing protein</fullName>
    </recommendedName>
</protein>
<keyword evidence="3" id="KW-1185">Reference proteome</keyword>
<evidence type="ECO:0000259" key="1">
    <source>
        <dbReference type="Pfam" id="PF20241"/>
    </source>
</evidence>
<evidence type="ECO:0000313" key="2">
    <source>
        <dbReference type="EMBL" id="WVZ70035.1"/>
    </source>
</evidence>
<name>A0AAQ3TB92_PASNO</name>
<evidence type="ECO:0000313" key="3">
    <source>
        <dbReference type="Proteomes" id="UP001341281"/>
    </source>
</evidence>
<dbReference type="PANTHER" id="PTHR33065:SF163">
    <property type="entry name" value="OS05G0112700 PROTEIN"/>
    <property type="match status" value="1"/>
</dbReference>
<organism evidence="2 3">
    <name type="scientific">Paspalum notatum var. saurae</name>
    <dbReference type="NCBI Taxonomy" id="547442"/>
    <lineage>
        <taxon>Eukaryota</taxon>
        <taxon>Viridiplantae</taxon>
        <taxon>Streptophyta</taxon>
        <taxon>Embryophyta</taxon>
        <taxon>Tracheophyta</taxon>
        <taxon>Spermatophyta</taxon>
        <taxon>Magnoliopsida</taxon>
        <taxon>Liliopsida</taxon>
        <taxon>Poales</taxon>
        <taxon>Poaceae</taxon>
        <taxon>PACMAD clade</taxon>
        <taxon>Panicoideae</taxon>
        <taxon>Andropogonodae</taxon>
        <taxon>Paspaleae</taxon>
        <taxon>Paspalinae</taxon>
        <taxon>Paspalum</taxon>
    </lineage>
</organism>
<reference evidence="2 3" key="1">
    <citation type="submission" date="2024-02" db="EMBL/GenBank/DDBJ databases">
        <title>High-quality chromosome-scale genome assembly of Pensacola bahiagrass (Paspalum notatum Flugge var. saurae).</title>
        <authorList>
            <person name="Vega J.M."/>
            <person name="Podio M."/>
            <person name="Orjuela J."/>
            <person name="Siena L.A."/>
            <person name="Pessino S.C."/>
            <person name="Combes M.C."/>
            <person name="Mariac C."/>
            <person name="Albertini E."/>
            <person name="Pupilli F."/>
            <person name="Ortiz J.P.A."/>
            <person name="Leblanc O."/>
        </authorList>
    </citation>
    <scope>NUCLEOTIDE SEQUENCE [LARGE SCALE GENOMIC DNA]</scope>
    <source>
        <strain evidence="2">R1</strain>
        <tissue evidence="2">Leaf</tissue>
    </source>
</reference>
<gene>
    <name evidence="2" type="ORF">U9M48_018739</name>
</gene>
<dbReference type="Proteomes" id="UP001341281">
    <property type="component" value="Chromosome 04"/>
</dbReference>
<sequence>MEAALANAGEVAAAFPLHVEEVDADAARSVPLCVAKVKTPALLKLKMLLDGQHEVFQQWEHPEEADDDEDEEARGTPVTSCLRVPYCTTAEIEGYCPESARPVFYHFFHHDLSAFDLDEESTIPPSRHTAAPAANLNWSANILSIKVLSSTMGYPVNLYGSVYVRDDLDHKRVYLFCRDRDNAQLVKSPEETLALTGPSRGLVVFDNLFFDIDLKMRCDQEVAGMNFSQGIMQYSNASNSSWLLAYRSHLLTDQLVTEMSTVELMYAPVRRAVEASIQIKVRECSAHGDGVLSLYGKVSAFITDTSEEIILYDSEASGNVLNIRNDGLFELCRSVISVPIDGSLTLIVETWEGDSKANLSTCSTIFTPQICDENVARCAFHPFWIKVAWSPLYIPKFDDHKIAY</sequence>
<dbReference type="AlphaFoldDB" id="A0AAQ3TB92"/>
<dbReference type="InterPro" id="IPR046533">
    <property type="entry name" value="DUF6598"/>
</dbReference>
<dbReference type="EMBL" id="CP144748">
    <property type="protein sequence ID" value="WVZ70035.1"/>
    <property type="molecule type" value="Genomic_DNA"/>
</dbReference>